<evidence type="ECO:0000313" key="1">
    <source>
        <dbReference type="EMBL" id="ACM28714.1"/>
    </source>
</evidence>
<dbReference type="EMBL" id="CP000629">
    <property type="protein sequence ID" value="ACM28714.1"/>
    <property type="molecule type" value="Genomic_DNA"/>
</dbReference>
<sequence length="81" mass="9379">MRNVDSRLTLVARQMLWNKTASKLVITGLNFLKERIEGNAPNCVSEQINRHLPHWFCGKHFTGFATYMVMPEIWAEDEQTG</sequence>
<name>B9JM00_RHIR8</name>
<accession>B9JM00</accession>
<evidence type="ECO:0000313" key="2">
    <source>
        <dbReference type="Proteomes" id="UP000001600"/>
    </source>
</evidence>
<dbReference type="HOGENOM" id="CLU_2566234_0_0_5"/>
<gene>
    <name evidence="1" type="ordered locus">Arad_7150</name>
</gene>
<organism evidence="1 2">
    <name type="scientific">Rhizobium rhizogenes (strain K84 / ATCC BAA-868)</name>
    <name type="common">Agrobacterium radiobacter</name>
    <dbReference type="NCBI Taxonomy" id="311403"/>
    <lineage>
        <taxon>Bacteria</taxon>
        <taxon>Pseudomonadati</taxon>
        <taxon>Pseudomonadota</taxon>
        <taxon>Alphaproteobacteria</taxon>
        <taxon>Hyphomicrobiales</taxon>
        <taxon>Rhizobiaceae</taxon>
        <taxon>Rhizobium/Agrobacterium group</taxon>
        <taxon>Rhizobium</taxon>
    </lineage>
</organism>
<protein>
    <submittedName>
        <fullName evidence="1">Uncharacterized protein</fullName>
    </submittedName>
</protein>
<dbReference type="KEGG" id="ara:Arad_7150"/>
<dbReference type="AlphaFoldDB" id="B9JM00"/>
<reference evidence="1 2" key="1">
    <citation type="journal article" date="2009" name="J. Bacteriol.">
        <title>Genome sequences of three Agrobacterium biovars help elucidate the evolution of multichromosome genomes in bacteria.</title>
        <authorList>
            <person name="Slater S.C."/>
            <person name="Goldman B.S."/>
            <person name="Goodner B."/>
            <person name="Setubal J.C."/>
            <person name="Farrand S.K."/>
            <person name="Nester E.W."/>
            <person name="Burr T.J."/>
            <person name="Banta L."/>
            <person name="Dickerman A.W."/>
            <person name="Paulsen I."/>
            <person name="Otten L."/>
            <person name="Suen G."/>
            <person name="Welch R."/>
            <person name="Almeida N.F."/>
            <person name="Arnold F."/>
            <person name="Burton O.T."/>
            <person name="Du Z."/>
            <person name="Ewing A."/>
            <person name="Godsy E."/>
            <person name="Heisel S."/>
            <person name="Houmiel K.L."/>
            <person name="Jhaveri J."/>
            <person name="Lu J."/>
            <person name="Miller N.M."/>
            <person name="Norton S."/>
            <person name="Chen Q."/>
            <person name="Phoolcharoen W."/>
            <person name="Ohlin V."/>
            <person name="Ondrusek D."/>
            <person name="Pride N."/>
            <person name="Stricklin S.L."/>
            <person name="Sun J."/>
            <person name="Wheeler C."/>
            <person name="Wilson L."/>
            <person name="Zhu H."/>
            <person name="Wood D.W."/>
        </authorList>
    </citation>
    <scope>NUCLEOTIDE SEQUENCE [LARGE SCALE GENOMIC DNA]</scope>
    <source>
        <strain evidence="2">K84 / ATCC BAA-868</strain>
    </source>
</reference>
<dbReference type="Proteomes" id="UP000001600">
    <property type="component" value="Chromosome 2"/>
</dbReference>
<proteinExistence type="predicted"/>